<feature type="domain" description="HTH tetR-type" evidence="2">
    <location>
        <begin position="30"/>
        <end position="75"/>
    </location>
</feature>
<proteinExistence type="predicted"/>
<evidence type="ECO:0000256" key="1">
    <source>
        <dbReference type="ARBA" id="ARBA00023125"/>
    </source>
</evidence>
<gene>
    <name evidence="3" type="ORF">SAMN05444278_10933</name>
</gene>
<dbReference type="InterPro" id="IPR009057">
    <property type="entry name" value="Homeodomain-like_sf"/>
</dbReference>
<dbReference type="AlphaFoldDB" id="A0A1M4XJ75"/>
<protein>
    <submittedName>
        <fullName evidence="3">Transcriptional regulator, TetR family</fullName>
    </submittedName>
</protein>
<dbReference type="SUPFAM" id="SSF46689">
    <property type="entry name" value="Homeodomain-like"/>
    <property type="match status" value="1"/>
</dbReference>
<dbReference type="Proteomes" id="UP000184462">
    <property type="component" value="Unassembled WGS sequence"/>
</dbReference>
<dbReference type="EMBL" id="FQTW01000009">
    <property type="protein sequence ID" value="SHE93446.1"/>
    <property type="molecule type" value="Genomic_DNA"/>
</dbReference>
<sequence>MESLLSNIRINISECLYVKDPESSKLGQRILSNSIVLIDQLGFEEFNFKKLGQEIQSNESSIYRYFENKQKLLQYLSALYWGILEYRLVVETTAIQNPEERLYKAVEIVTKNPESISTQPHINLNNLRNIIIAEFTKSYHQKHVDEDNSEGNFSIYKRLVLRIAEMIQLVDSGFKFPKSLASTILDGSLHQFFISAHFKSISDTASNSEVFDFFNQMISRLLNRMTNGSK</sequence>
<reference evidence="3 4" key="1">
    <citation type="submission" date="2016-11" db="EMBL/GenBank/DDBJ databases">
        <authorList>
            <person name="Jaros S."/>
            <person name="Januszkiewicz K."/>
            <person name="Wedrychowicz H."/>
        </authorList>
    </citation>
    <scope>NUCLEOTIDE SEQUENCE [LARGE SCALE GENOMIC DNA]</scope>
    <source>
        <strain evidence="3 4">DSM 25661</strain>
    </source>
</reference>
<name>A0A1M4XJ75_9FLAO</name>
<evidence type="ECO:0000313" key="4">
    <source>
        <dbReference type="Proteomes" id="UP000184462"/>
    </source>
</evidence>
<keyword evidence="1" id="KW-0238">DNA-binding</keyword>
<evidence type="ECO:0000313" key="3">
    <source>
        <dbReference type="EMBL" id="SHE93446.1"/>
    </source>
</evidence>
<dbReference type="GO" id="GO:0003677">
    <property type="term" value="F:DNA binding"/>
    <property type="evidence" value="ECO:0007669"/>
    <property type="project" value="UniProtKB-KW"/>
</dbReference>
<accession>A0A1M4XJ75</accession>
<dbReference type="Pfam" id="PF00440">
    <property type="entry name" value="TetR_N"/>
    <property type="match status" value="1"/>
</dbReference>
<dbReference type="InterPro" id="IPR001647">
    <property type="entry name" value="HTH_TetR"/>
</dbReference>
<dbReference type="RefSeq" id="WP_073193505.1">
    <property type="nucleotide sequence ID" value="NZ_FQTW01000009.1"/>
</dbReference>
<organism evidence="3 4">
    <name type="scientific">Psychroflexus salarius</name>
    <dbReference type="NCBI Taxonomy" id="1155689"/>
    <lineage>
        <taxon>Bacteria</taxon>
        <taxon>Pseudomonadati</taxon>
        <taxon>Bacteroidota</taxon>
        <taxon>Flavobacteriia</taxon>
        <taxon>Flavobacteriales</taxon>
        <taxon>Flavobacteriaceae</taxon>
        <taxon>Psychroflexus</taxon>
    </lineage>
</organism>
<evidence type="ECO:0000259" key="2">
    <source>
        <dbReference type="Pfam" id="PF00440"/>
    </source>
</evidence>
<dbReference type="Gene3D" id="1.10.10.60">
    <property type="entry name" value="Homeodomain-like"/>
    <property type="match status" value="1"/>
</dbReference>
<keyword evidence="4" id="KW-1185">Reference proteome</keyword>
<dbReference type="STRING" id="1155689.SAMN05444278_10933"/>
<dbReference type="OrthoDB" id="649282at2"/>